<name>A0A9W4IX90_9EURO</name>
<accession>A0A9W4IX90</accession>
<organism evidence="1 2">
    <name type="scientific">Penicillium salamii</name>
    <dbReference type="NCBI Taxonomy" id="1612424"/>
    <lineage>
        <taxon>Eukaryota</taxon>
        <taxon>Fungi</taxon>
        <taxon>Dikarya</taxon>
        <taxon>Ascomycota</taxon>
        <taxon>Pezizomycotina</taxon>
        <taxon>Eurotiomycetes</taxon>
        <taxon>Eurotiomycetidae</taxon>
        <taxon>Eurotiales</taxon>
        <taxon>Aspergillaceae</taxon>
        <taxon>Penicillium</taxon>
    </lineage>
</organism>
<dbReference type="PANTHER" id="PTHR45458:SF1">
    <property type="entry name" value="SHORT CHAIN DEHYDROGENASE"/>
    <property type="match status" value="1"/>
</dbReference>
<sequence>MSNVLVTGSSRGLGLELVKQLAAHAEFRDGVVVATARKCSNELQEVITSAKCSVVFVSLDLTEEGAIALSAEKVNSALAGKSLDILINCAGVHSVTLGKLASMSDLDYQLSVNVTGTHNVLRQFLPLMQTSNIKKVVSISSIFGSLTLAREVGYAPCPAYKISKAALNSLMTQYALSYEDEGYIFLTVSPGVGHTLPSRSWHANRIYQWLKSDMGGQDADLTVPQGAEAVLDLVMSASGRENGSFKNVRVPGWEKYDGQDLPW</sequence>
<gene>
    <name evidence="1" type="ORF">PSALAMII_LOCUS3644</name>
</gene>
<evidence type="ECO:0000313" key="2">
    <source>
        <dbReference type="Proteomes" id="UP001152646"/>
    </source>
</evidence>
<protein>
    <recommendedName>
        <fullName evidence="3">NAD(P)-binding protein</fullName>
    </recommendedName>
</protein>
<dbReference type="SUPFAM" id="SSF51735">
    <property type="entry name" value="NAD(P)-binding Rossmann-fold domains"/>
    <property type="match status" value="1"/>
</dbReference>
<dbReference type="PANTHER" id="PTHR45458">
    <property type="entry name" value="SHORT-CHAIN DEHYDROGENASE/REDUCTASE SDR"/>
    <property type="match status" value="1"/>
</dbReference>
<dbReference type="Proteomes" id="UP001152646">
    <property type="component" value="Unassembled WGS sequence"/>
</dbReference>
<dbReference type="Gene3D" id="3.40.50.720">
    <property type="entry name" value="NAD(P)-binding Rossmann-like Domain"/>
    <property type="match status" value="1"/>
</dbReference>
<dbReference type="InterPro" id="IPR036291">
    <property type="entry name" value="NAD(P)-bd_dom_sf"/>
</dbReference>
<comment type="caution">
    <text evidence="1">The sequence shown here is derived from an EMBL/GenBank/DDBJ whole genome shotgun (WGS) entry which is preliminary data.</text>
</comment>
<dbReference type="GO" id="GO:0016616">
    <property type="term" value="F:oxidoreductase activity, acting on the CH-OH group of donors, NAD or NADP as acceptor"/>
    <property type="evidence" value="ECO:0007669"/>
    <property type="project" value="TreeGrafter"/>
</dbReference>
<reference evidence="1" key="1">
    <citation type="submission" date="2021-07" db="EMBL/GenBank/DDBJ databases">
        <authorList>
            <person name="Branca A.L. A."/>
        </authorList>
    </citation>
    <scope>NUCLEOTIDE SEQUENCE</scope>
</reference>
<dbReference type="InterPro" id="IPR002347">
    <property type="entry name" value="SDR_fam"/>
</dbReference>
<dbReference type="Pfam" id="PF00106">
    <property type="entry name" value="adh_short"/>
    <property type="match status" value="1"/>
</dbReference>
<dbReference type="OrthoDB" id="7289984at2759"/>
<proteinExistence type="predicted"/>
<evidence type="ECO:0000313" key="1">
    <source>
        <dbReference type="EMBL" id="CAG8358355.1"/>
    </source>
</evidence>
<dbReference type="AlphaFoldDB" id="A0A9W4IX90"/>
<dbReference type="InterPro" id="IPR052184">
    <property type="entry name" value="SDR_enzymes"/>
</dbReference>
<dbReference type="EMBL" id="CAJVPA010000122">
    <property type="protein sequence ID" value="CAG8358355.1"/>
    <property type="molecule type" value="Genomic_DNA"/>
</dbReference>
<evidence type="ECO:0008006" key="3">
    <source>
        <dbReference type="Google" id="ProtNLM"/>
    </source>
</evidence>
<dbReference type="PRINTS" id="PR00081">
    <property type="entry name" value="GDHRDH"/>
</dbReference>